<reference evidence="2 3" key="1">
    <citation type="journal article" date="2019" name="J. Ind. Microbiol. Biotechnol.">
        <title>The complete genomic sequence of Streptomyces spectabilis NRRL-2792 and identification of secondary metabolite biosynthetic gene clusters.</title>
        <authorList>
            <person name="Sinha A."/>
            <person name="Phillips-Salemka S."/>
            <person name="Niraula T.A."/>
            <person name="Short K.A."/>
            <person name="Niraula N.P."/>
        </authorList>
    </citation>
    <scope>NUCLEOTIDE SEQUENCE [LARGE SCALE GENOMIC DNA]</scope>
    <source>
        <strain evidence="2 3">NRRL 2792</strain>
    </source>
</reference>
<name>A0A516RJ46_STRST</name>
<organism evidence="2 3">
    <name type="scientific">Streptomyces spectabilis</name>
    <dbReference type="NCBI Taxonomy" id="68270"/>
    <lineage>
        <taxon>Bacteria</taxon>
        <taxon>Bacillati</taxon>
        <taxon>Actinomycetota</taxon>
        <taxon>Actinomycetes</taxon>
        <taxon>Kitasatosporales</taxon>
        <taxon>Streptomycetaceae</taxon>
        <taxon>Streptomyces</taxon>
    </lineage>
</organism>
<dbReference type="PANTHER" id="PTHR43233">
    <property type="entry name" value="FAMILY N-ACETYLTRANSFERASE, PUTATIVE (AFU_ORTHOLOGUE AFUA_6G03350)-RELATED"/>
    <property type="match status" value="1"/>
</dbReference>
<gene>
    <name evidence="2" type="ORF">FH965_38315</name>
</gene>
<feature type="domain" description="N-acetyltransferase" evidence="1">
    <location>
        <begin position="8"/>
        <end position="139"/>
    </location>
</feature>
<evidence type="ECO:0000259" key="1">
    <source>
        <dbReference type="PROSITE" id="PS51186"/>
    </source>
</evidence>
<dbReference type="InterPro" id="IPR000182">
    <property type="entry name" value="GNAT_dom"/>
</dbReference>
<dbReference type="SUPFAM" id="SSF55729">
    <property type="entry name" value="Acyl-CoA N-acyltransferases (Nat)"/>
    <property type="match status" value="1"/>
</dbReference>
<sequence>MNTYTDHYEVRAETPSVETYLHLRAASGLSPRTVEQAVAGLPHTWHAVTVHAGGEPVGMGRVVGDGGCVFQIVDMAVLPAHQGRGLGKQIMAALVDELERRAPKGAYVSLIADGDARFLYEKFGFRDTAPVSIGMQRCI</sequence>
<dbReference type="RefSeq" id="WP_144322893.1">
    <property type="nucleotide sequence ID" value="NZ_CP040916.1"/>
</dbReference>
<dbReference type="InterPro" id="IPR016181">
    <property type="entry name" value="Acyl_CoA_acyltransferase"/>
</dbReference>
<dbReference type="Proteomes" id="UP000316806">
    <property type="component" value="Chromosome"/>
</dbReference>
<accession>A0A516RJ46</accession>
<dbReference type="GO" id="GO:0016747">
    <property type="term" value="F:acyltransferase activity, transferring groups other than amino-acyl groups"/>
    <property type="evidence" value="ECO:0007669"/>
    <property type="project" value="InterPro"/>
</dbReference>
<dbReference type="PROSITE" id="PS51186">
    <property type="entry name" value="GNAT"/>
    <property type="match status" value="1"/>
</dbReference>
<evidence type="ECO:0000313" key="3">
    <source>
        <dbReference type="Proteomes" id="UP000316806"/>
    </source>
</evidence>
<dbReference type="PANTHER" id="PTHR43233:SF1">
    <property type="entry name" value="FAMILY N-ACETYLTRANSFERASE, PUTATIVE (AFU_ORTHOLOGUE AFUA_6G03350)-RELATED"/>
    <property type="match status" value="1"/>
</dbReference>
<dbReference type="AlphaFoldDB" id="A0A516RJ46"/>
<dbReference type="EMBL" id="CP040916">
    <property type="protein sequence ID" value="QDQ15691.1"/>
    <property type="molecule type" value="Genomic_DNA"/>
</dbReference>
<proteinExistence type="predicted"/>
<dbReference type="Gene3D" id="3.40.630.30">
    <property type="match status" value="1"/>
</dbReference>
<dbReference type="Pfam" id="PF13508">
    <property type="entry name" value="Acetyltransf_7"/>
    <property type="match status" value="1"/>
</dbReference>
<dbReference type="CDD" id="cd04301">
    <property type="entry name" value="NAT_SF"/>
    <property type="match status" value="1"/>
</dbReference>
<protein>
    <submittedName>
        <fullName evidence="2">GNAT family N-acetyltransferase</fullName>
    </submittedName>
</protein>
<evidence type="ECO:0000313" key="2">
    <source>
        <dbReference type="EMBL" id="QDQ15691.1"/>
    </source>
</evidence>
<keyword evidence="2" id="KW-0808">Transferase</keyword>
<dbReference type="InterPro" id="IPR053144">
    <property type="entry name" value="Acetyltransferase_Butenolide"/>
</dbReference>